<dbReference type="PANTHER" id="PTHR31438">
    <property type="entry name" value="LYSINE N-ACYLTRANSFERASE C17G9.06C-RELATED"/>
    <property type="match status" value="1"/>
</dbReference>
<dbReference type="Pfam" id="PF13523">
    <property type="entry name" value="Acetyltransf_8"/>
    <property type="match status" value="1"/>
</dbReference>
<evidence type="ECO:0000256" key="3">
    <source>
        <dbReference type="ARBA" id="ARBA00020586"/>
    </source>
</evidence>
<comment type="function">
    <text evidence="1">Acyltransferase required for the direct transfer of medium- to long-chain fatty acyl moieties from a carrier protein (MbtL) on to the epsilon-amino group of lysine residue in the mycobactin core.</text>
</comment>
<dbReference type="PANTHER" id="PTHR31438:SF1">
    <property type="entry name" value="LYSINE N-ACYLTRANSFERASE C17G9.06C-RELATED"/>
    <property type="match status" value="1"/>
</dbReference>
<gene>
    <name evidence="7" type="ORF">B7C62_32945</name>
</gene>
<protein>
    <recommendedName>
        <fullName evidence="3">Lysine N-acyltransferase MbtK</fullName>
    </recommendedName>
    <alternativeName>
        <fullName evidence="5">Mycobactin synthase protein K</fullName>
    </alternativeName>
</protein>
<feature type="domain" description="N-acetyltransferase" evidence="6">
    <location>
        <begin position="35"/>
        <end position="205"/>
    </location>
</feature>
<dbReference type="InterPro" id="IPR000182">
    <property type="entry name" value="GNAT_dom"/>
</dbReference>
<sequence length="221" mass="24853">MNATAPVLPRYTPDGLPASWLAVPPPPTGFHRGELHFREARTDNGDIEMICEWMNRPHTAKGWEYDWPLERWDAHIRAQLRTGYSRPVVVERHGRPIAYMEFYRMAQDIVGHHYQARPHDLSVHLAIADLADTGQGLGSRIIGDITEEFLERDPACDAVVFEPDAANSASRKMIENNGASLLGEVKVRHRHIALYVRVRDGQPLPRIGQPVRTPSADTDAG</sequence>
<proteinExistence type="predicted"/>
<dbReference type="Gene3D" id="3.40.630.30">
    <property type="match status" value="1"/>
</dbReference>
<name>A0ABC8C404_9ACTN</name>
<evidence type="ECO:0000256" key="5">
    <source>
        <dbReference type="ARBA" id="ARBA00031122"/>
    </source>
</evidence>
<keyword evidence="8" id="KW-1185">Reference proteome</keyword>
<dbReference type="InterPro" id="IPR019432">
    <property type="entry name" value="Acyltransferase_MbtK/IucB-like"/>
</dbReference>
<reference evidence="7 8" key="1">
    <citation type="submission" date="2017-04" db="EMBL/GenBank/DDBJ databases">
        <title>The complete genome sequence of Streptomyces albolongus YIM 101047, the producer of novel bafilomycins and novel odoriferous sesquiterpenoids.</title>
        <authorList>
            <person name="Yin M."/>
            <person name="Jiang Y."/>
        </authorList>
    </citation>
    <scope>NUCLEOTIDE SEQUENCE [LARGE SCALE GENOMIC DNA]</scope>
    <source>
        <strain evidence="7 8">YIM 101047</strain>
    </source>
</reference>
<dbReference type="GO" id="GO:0046677">
    <property type="term" value="P:response to antibiotic"/>
    <property type="evidence" value="ECO:0007669"/>
    <property type="project" value="UniProtKB-KW"/>
</dbReference>
<dbReference type="AlphaFoldDB" id="A0ABC8C404"/>
<comment type="pathway">
    <text evidence="2">Siderophore biosynthesis; mycobactin biosynthesis.</text>
</comment>
<evidence type="ECO:0000313" key="8">
    <source>
        <dbReference type="Proteomes" id="UP000192251"/>
    </source>
</evidence>
<dbReference type="PROSITE" id="PS51186">
    <property type="entry name" value="GNAT"/>
    <property type="match status" value="1"/>
</dbReference>
<accession>A0ABC8C404</accession>
<dbReference type="RefSeq" id="WP_084752265.1">
    <property type="nucleotide sequence ID" value="NZ_CP020563.1"/>
</dbReference>
<evidence type="ECO:0000313" key="7">
    <source>
        <dbReference type="EMBL" id="ARF76560.1"/>
    </source>
</evidence>
<evidence type="ECO:0000256" key="2">
    <source>
        <dbReference type="ARBA" id="ARBA00005102"/>
    </source>
</evidence>
<dbReference type="InterPro" id="IPR016181">
    <property type="entry name" value="Acyl_CoA_acyltransferase"/>
</dbReference>
<dbReference type="Proteomes" id="UP000192251">
    <property type="component" value="Chromosome"/>
</dbReference>
<dbReference type="SUPFAM" id="SSF55729">
    <property type="entry name" value="Acyl-CoA N-acyltransferases (Nat)"/>
    <property type="match status" value="1"/>
</dbReference>
<organism evidence="7 8">
    <name type="scientific">Kitasatospora albolonga</name>
    <dbReference type="NCBI Taxonomy" id="68173"/>
    <lineage>
        <taxon>Bacteria</taxon>
        <taxon>Bacillati</taxon>
        <taxon>Actinomycetota</taxon>
        <taxon>Actinomycetes</taxon>
        <taxon>Kitasatosporales</taxon>
        <taxon>Streptomycetaceae</taxon>
        <taxon>Kitasatospora</taxon>
    </lineage>
</organism>
<evidence type="ECO:0000256" key="1">
    <source>
        <dbReference type="ARBA" id="ARBA00003818"/>
    </source>
</evidence>
<evidence type="ECO:0000259" key="6">
    <source>
        <dbReference type="PROSITE" id="PS51186"/>
    </source>
</evidence>
<keyword evidence="4" id="KW-0046">Antibiotic resistance</keyword>
<evidence type="ECO:0000256" key="4">
    <source>
        <dbReference type="ARBA" id="ARBA00023251"/>
    </source>
</evidence>
<dbReference type="SMART" id="SM01006">
    <property type="entry name" value="AlcB"/>
    <property type="match status" value="1"/>
</dbReference>
<dbReference type="EMBL" id="CP020563">
    <property type="protein sequence ID" value="ARF76560.1"/>
    <property type="molecule type" value="Genomic_DNA"/>
</dbReference>
<dbReference type="KEGG" id="kab:B7C62_32945"/>